<keyword evidence="3" id="KW-1185">Reference proteome</keyword>
<dbReference type="EMBL" id="OV170228">
    <property type="protein sequence ID" value="CAH0729695.1"/>
    <property type="molecule type" value="Genomic_DNA"/>
</dbReference>
<dbReference type="Proteomes" id="UP000838878">
    <property type="component" value="Chromosome 8"/>
</dbReference>
<protein>
    <submittedName>
        <fullName evidence="2">Uncharacterized protein</fullName>
    </submittedName>
</protein>
<name>A0A8J9VMZ1_9NEOP</name>
<feature type="chain" id="PRO_5035421760" evidence="1">
    <location>
        <begin position="25"/>
        <end position="143"/>
    </location>
</feature>
<reference evidence="2" key="1">
    <citation type="submission" date="2021-12" db="EMBL/GenBank/DDBJ databases">
        <authorList>
            <person name="Martin H S."/>
        </authorList>
    </citation>
    <scope>NUCLEOTIDE SEQUENCE</scope>
</reference>
<feature type="non-terminal residue" evidence="2">
    <location>
        <position position="143"/>
    </location>
</feature>
<accession>A0A8J9VMZ1</accession>
<evidence type="ECO:0000313" key="2">
    <source>
        <dbReference type="EMBL" id="CAH0729695.1"/>
    </source>
</evidence>
<dbReference type="AlphaFoldDB" id="A0A8J9VMZ1"/>
<dbReference type="OrthoDB" id="7395552at2759"/>
<gene>
    <name evidence="2" type="ORF">BINO364_LOCUS14752</name>
</gene>
<keyword evidence="1" id="KW-0732">Signal</keyword>
<evidence type="ECO:0000313" key="3">
    <source>
        <dbReference type="Proteomes" id="UP000838878"/>
    </source>
</evidence>
<proteinExistence type="predicted"/>
<organism evidence="2 3">
    <name type="scientific">Brenthis ino</name>
    <name type="common">lesser marbled fritillary</name>
    <dbReference type="NCBI Taxonomy" id="405034"/>
    <lineage>
        <taxon>Eukaryota</taxon>
        <taxon>Metazoa</taxon>
        <taxon>Ecdysozoa</taxon>
        <taxon>Arthropoda</taxon>
        <taxon>Hexapoda</taxon>
        <taxon>Insecta</taxon>
        <taxon>Pterygota</taxon>
        <taxon>Neoptera</taxon>
        <taxon>Endopterygota</taxon>
        <taxon>Lepidoptera</taxon>
        <taxon>Glossata</taxon>
        <taxon>Ditrysia</taxon>
        <taxon>Papilionoidea</taxon>
        <taxon>Nymphalidae</taxon>
        <taxon>Heliconiinae</taxon>
        <taxon>Argynnini</taxon>
        <taxon>Brenthis</taxon>
    </lineage>
</organism>
<evidence type="ECO:0000256" key="1">
    <source>
        <dbReference type="SAM" id="SignalP"/>
    </source>
</evidence>
<sequence>MFRPILFLCLLFEFNCQLLPVIYAAPSSVSHQSRVDIKNIPQIIATPLVYSPAIYATYPKDEKKSDIVLTQVRRDTVLAPIALTFFHNLPLARALEHPIVIQSEDATENQLTNVVENIIQNNNIYEGSTEIVDMALPTQPIVV</sequence>
<feature type="signal peptide" evidence="1">
    <location>
        <begin position="1"/>
        <end position="24"/>
    </location>
</feature>